<sequence>MSGSKSSRCAQLGKPFQKITLSTGLIPLSFFSSFTVILPFFLVPHEPEKKITESNLQKKMDVHVSISTRTFLDYLAYNIHA</sequence>
<evidence type="ECO:0000313" key="2">
    <source>
        <dbReference type="EMBL" id="MBX37335.1"/>
    </source>
</evidence>
<name>A0A2P2N4H3_RHIMU</name>
<accession>A0A2P2N4H3</accession>
<keyword evidence="1" id="KW-0812">Transmembrane</keyword>
<protein>
    <submittedName>
        <fullName evidence="2">Uncharacterized protein</fullName>
    </submittedName>
</protein>
<organism evidence="2">
    <name type="scientific">Rhizophora mucronata</name>
    <name type="common">Asiatic mangrove</name>
    <dbReference type="NCBI Taxonomy" id="61149"/>
    <lineage>
        <taxon>Eukaryota</taxon>
        <taxon>Viridiplantae</taxon>
        <taxon>Streptophyta</taxon>
        <taxon>Embryophyta</taxon>
        <taxon>Tracheophyta</taxon>
        <taxon>Spermatophyta</taxon>
        <taxon>Magnoliopsida</taxon>
        <taxon>eudicotyledons</taxon>
        <taxon>Gunneridae</taxon>
        <taxon>Pentapetalae</taxon>
        <taxon>rosids</taxon>
        <taxon>fabids</taxon>
        <taxon>Malpighiales</taxon>
        <taxon>Rhizophoraceae</taxon>
        <taxon>Rhizophora</taxon>
    </lineage>
</organism>
<keyword evidence="1" id="KW-0472">Membrane</keyword>
<dbReference type="EMBL" id="GGEC01056851">
    <property type="protein sequence ID" value="MBX37335.1"/>
    <property type="molecule type" value="Transcribed_RNA"/>
</dbReference>
<reference evidence="2" key="1">
    <citation type="submission" date="2018-02" db="EMBL/GenBank/DDBJ databases">
        <title>Rhizophora mucronata_Transcriptome.</title>
        <authorList>
            <person name="Meera S.P."/>
            <person name="Sreeshan A."/>
            <person name="Augustine A."/>
        </authorList>
    </citation>
    <scope>NUCLEOTIDE SEQUENCE</scope>
    <source>
        <tissue evidence="2">Leaf</tissue>
    </source>
</reference>
<keyword evidence="1" id="KW-1133">Transmembrane helix</keyword>
<feature type="transmembrane region" description="Helical" evidence="1">
    <location>
        <begin position="21"/>
        <end position="42"/>
    </location>
</feature>
<proteinExistence type="predicted"/>
<dbReference type="AlphaFoldDB" id="A0A2P2N4H3"/>
<evidence type="ECO:0000256" key="1">
    <source>
        <dbReference type="SAM" id="Phobius"/>
    </source>
</evidence>